<keyword evidence="3" id="KW-1185">Reference proteome</keyword>
<feature type="compositionally biased region" description="Low complexity" evidence="1">
    <location>
        <begin position="339"/>
        <end position="354"/>
    </location>
</feature>
<organism evidence="2 3">
    <name type="scientific">Viridothelium virens</name>
    <name type="common">Speckled blister lichen</name>
    <name type="synonym">Trypethelium virens</name>
    <dbReference type="NCBI Taxonomy" id="1048519"/>
    <lineage>
        <taxon>Eukaryota</taxon>
        <taxon>Fungi</taxon>
        <taxon>Dikarya</taxon>
        <taxon>Ascomycota</taxon>
        <taxon>Pezizomycotina</taxon>
        <taxon>Dothideomycetes</taxon>
        <taxon>Dothideomycetes incertae sedis</taxon>
        <taxon>Trypetheliales</taxon>
        <taxon>Trypetheliaceae</taxon>
        <taxon>Viridothelium</taxon>
    </lineage>
</organism>
<evidence type="ECO:0000313" key="2">
    <source>
        <dbReference type="EMBL" id="KAF2236084.1"/>
    </source>
</evidence>
<dbReference type="CDD" id="cd00048">
    <property type="entry name" value="DSRM_SF"/>
    <property type="match status" value="1"/>
</dbReference>
<name>A0A6A6HD83_VIRVR</name>
<dbReference type="OrthoDB" id="5222339at2759"/>
<feature type="region of interest" description="Disordered" evidence="1">
    <location>
        <begin position="336"/>
        <end position="409"/>
    </location>
</feature>
<accession>A0A6A6HD83</accession>
<dbReference type="Gene3D" id="3.30.160.20">
    <property type="match status" value="1"/>
</dbReference>
<dbReference type="EMBL" id="ML991787">
    <property type="protein sequence ID" value="KAF2236084.1"/>
    <property type="molecule type" value="Genomic_DNA"/>
</dbReference>
<dbReference type="AlphaFoldDB" id="A0A6A6HD83"/>
<feature type="region of interest" description="Disordered" evidence="1">
    <location>
        <begin position="203"/>
        <end position="236"/>
    </location>
</feature>
<dbReference type="SUPFAM" id="SSF54768">
    <property type="entry name" value="dsRNA-binding domain-like"/>
    <property type="match status" value="2"/>
</dbReference>
<evidence type="ECO:0000313" key="3">
    <source>
        <dbReference type="Proteomes" id="UP000800092"/>
    </source>
</evidence>
<evidence type="ECO:0008006" key="4">
    <source>
        <dbReference type="Google" id="ProtNLM"/>
    </source>
</evidence>
<sequence>MTSSTSTMLAEPDLIDLTSDKFERHSEINLESTPVALSMGPDVSENGLASLTEALKEHGVEAPGTFESIESWETRVHGEGREEEARLENIGEEGPSCEKHLGSPPPGLIFPRIQSSSSKPVGLEDREERIRLHELCRSLNLPYQYERADVQSDQSDQNSFRFKLRLLNETIEAPESYPSKNKAKDAVAKRGCELIKRIFHSAASSVPPRRTNGTDRVRSSEDGETSNRKATLDDNENLENRSENWIGILNQFTQINQLSRPTYTEHEVSHHLGRQFYCECVLLGLRKEPFGCHSRTFPTKKAAKTFAAREACLWLRDQRRLSPDFNILKRKVSDSSFTRESASPASRSPAILSRGLSTSRHAPKAPRASSYEVQPTPIGHKDPLNPFPATTSWELPIRSPPTTLPTTLPSIPIADLSAVGTSSPFPSLPNSPPITNSPPFHSPQVLQVPPNLPPTQALPLYCRALKLPTPQYDIRVVSSTSFSLFSGRVFLPEDPRFPHPLGQVENVFGRANAKEECARQAVRVLAGEMRKREAEVEAERNGWMT</sequence>
<evidence type="ECO:0000256" key="1">
    <source>
        <dbReference type="SAM" id="MobiDB-lite"/>
    </source>
</evidence>
<gene>
    <name evidence="2" type="ORF">EV356DRAFT_84327</name>
</gene>
<proteinExistence type="predicted"/>
<protein>
    <recommendedName>
        <fullName evidence="4">DRBM domain-containing protein</fullName>
    </recommendedName>
</protein>
<dbReference type="Proteomes" id="UP000800092">
    <property type="component" value="Unassembled WGS sequence"/>
</dbReference>
<feature type="compositionally biased region" description="Basic and acidic residues" evidence="1">
    <location>
        <begin position="212"/>
        <end position="236"/>
    </location>
</feature>
<reference evidence="2" key="1">
    <citation type="journal article" date="2020" name="Stud. Mycol.">
        <title>101 Dothideomycetes genomes: a test case for predicting lifestyles and emergence of pathogens.</title>
        <authorList>
            <person name="Haridas S."/>
            <person name="Albert R."/>
            <person name="Binder M."/>
            <person name="Bloem J."/>
            <person name="Labutti K."/>
            <person name="Salamov A."/>
            <person name="Andreopoulos B."/>
            <person name="Baker S."/>
            <person name="Barry K."/>
            <person name="Bills G."/>
            <person name="Bluhm B."/>
            <person name="Cannon C."/>
            <person name="Castanera R."/>
            <person name="Culley D."/>
            <person name="Daum C."/>
            <person name="Ezra D."/>
            <person name="Gonzalez J."/>
            <person name="Henrissat B."/>
            <person name="Kuo A."/>
            <person name="Liang C."/>
            <person name="Lipzen A."/>
            <person name="Lutzoni F."/>
            <person name="Magnuson J."/>
            <person name="Mondo S."/>
            <person name="Nolan M."/>
            <person name="Ohm R."/>
            <person name="Pangilinan J."/>
            <person name="Park H.-J."/>
            <person name="Ramirez L."/>
            <person name="Alfaro M."/>
            <person name="Sun H."/>
            <person name="Tritt A."/>
            <person name="Yoshinaga Y."/>
            <person name="Zwiers L.-H."/>
            <person name="Turgeon B."/>
            <person name="Goodwin S."/>
            <person name="Spatafora J."/>
            <person name="Crous P."/>
            <person name="Grigoriev I."/>
        </authorList>
    </citation>
    <scope>NUCLEOTIDE SEQUENCE</scope>
    <source>
        <strain evidence="2">Tuck. ex Michener</strain>
    </source>
</reference>